<dbReference type="InterPro" id="IPR016582">
    <property type="entry name" value="OHBut_olig_hydro_put"/>
</dbReference>
<dbReference type="InterPro" id="IPR029058">
    <property type="entry name" value="AB_hydrolase_fold"/>
</dbReference>
<dbReference type="Proteomes" id="UP000092741">
    <property type="component" value="Chromosome 2"/>
</dbReference>
<protein>
    <submittedName>
        <fullName evidence="2">D-(-)-3-hydroxybutyrate oligomer hydrolase</fullName>
    </submittedName>
</protein>
<accession>A0AAN1CX33</accession>
<dbReference type="GO" id="GO:0019605">
    <property type="term" value="P:butyrate metabolic process"/>
    <property type="evidence" value="ECO:0007669"/>
    <property type="project" value="InterPro"/>
</dbReference>
<name>A0AAN1CX33_VIBNA</name>
<dbReference type="AlphaFoldDB" id="A0AAN1CX33"/>
<dbReference type="KEGG" id="vna:PN96_21190"/>
<evidence type="ECO:0000313" key="2">
    <source>
        <dbReference type="EMBL" id="ANQ14392.1"/>
    </source>
</evidence>
<dbReference type="EMBL" id="CP016346">
    <property type="protein sequence ID" value="ANQ14392.1"/>
    <property type="molecule type" value="Genomic_DNA"/>
</dbReference>
<dbReference type="GO" id="GO:0047989">
    <property type="term" value="F:hydroxybutyrate-dimer hydrolase activity"/>
    <property type="evidence" value="ECO:0007669"/>
    <property type="project" value="InterPro"/>
</dbReference>
<evidence type="ECO:0000256" key="1">
    <source>
        <dbReference type="ARBA" id="ARBA00022801"/>
    </source>
</evidence>
<keyword evidence="3" id="KW-1185">Reference proteome</keyword>
<dbReference type="GO" id="GO:0005615">
    <property type="term" value="C:extracellular space"/>
    <property type="evidence" value="ECO:0007669"/>
    <property type="project" value="InterPro"/>
</dbReference>
<proteinExistence type="predicted"/>
<dbReference type="Pfam" id="PF10605">
    <property type="entry name" value="3HBOH"/>
    <property type="match status" value="1"/>
</dbReference>
<organism evidence="2 3">
    <name type="scientific">Vibrio natriegens NBRC 15636 = ATCC 14048 = DSM 759</name>
    <dbReference type="NCBI Taxonomy" id="1219067"/>
    <lineage>
        <taxon>Bacteria</taxon>
        <taxon>Pseudomonadati</taxon>
        <taxon>Pseudomonadota</taxon>
        <taxon>Gammaproteobacteria</taxon>
        <taxon>Vibrionales</taxon>
        <taxon>Vibrionaceae</taxon>
        <taxon>Vibrio</taxon>
    </lineage>
</organism>
<sequence>MFGIYLGLVSYVGLVRLLSILNNLEKQQDEVDMQRTVILTTASSLVLSGCLGSSDSSEKTTDYSVLPSYLSGSVDVIQVDGISDDLLTGMALNSNTGAVTPETVGIGSSPEQIRRYQLGSSYNSMMDPVTPGGWGIHWGPLVTGGISSHTVEAFTGQVSGTEYQAIVDDGSGKTNVKLVVQVPSSFSTESPCIIAGPSSGSRGVYGAAGTAGDAALKRGCAVAYTDKGTGDGVHFIGSQQVINLDGKVVDAISAGSSSAFTAEFAEGFADAADPRTATTKHAHSQQNPSKDWGLNTLQSIEFAFYALHQAYPDLAFNPDNTTVIAASWSNGGRSVLMAAEQDTQGLIDGVVAVEPSTAMNQHDFTITQGERSWGPESVGWSLYDMHAFGAVYQPCANNLTENDSADLVNSAKSPERCTRLQQLGLLTSYSADLQVLAQEAQDLMNTVAGFLPEQNLGMPAFTNMFSEITNTYGNSYGRYSISDQLCGISFASYNGGTKQFEVLSDEDKALRFLGQNMIAGGSRWIQPVNMNSYDPYGATAFNSTADKNLDADLCFFAMSHYGKAKLTELGILDTYKGNGDFDRVQAGIQEAIMSGDLQGKPAIIMHGRADQVVAPNHGGRAYYARNRQVDARDDVVYWEIENGHHLEMFAYLLAPNLGFYATPPNMQHRYAYIHPYFEQALNQMFAHLSSGEALAPSQLVRTTSMQESGEEQITNDMFGEVLAMPGEDVVRWQDNTLVIPQ</sequence>
<evidence type="ECO:0000313" key="3">
    <source>
        <dbReference type="Proteomes" id="UP000092741"/>
    </source>
</evidence>
<dbReference type="Gene3D" id="3.40.50.1820">
    <property type="entry name" value="alpha/beta hydrolase"/>
    <property type="match status" value="1"/>
</dbReference>
<reference evidence="2 3" key="1">
    <citation type="submission" date="2016-07" db="EMBL/GenBank/DDBJ databases">
        <title>Developing Vibrio natriegens as a novel, fast-growing host for biotechnology.</title>
        <authorList>
            <person name="Weinstock M.T."/>
            <person name="Hesek E.D."/>
            <person name="Wilson C.M."/>
            <person name="Gibson D.G."/>
        </authorList>
    </citation>
    <scope>NUCLEOTIDE SEQUENCE [LARGE SCALE GENOMIC DNA]</scope>
    <source>
        <strain evidence="2 3">ATCC 14048</strain>
    </source>
</reference>
<gene>
    <name evidence="2" type="ORF">BA890_16685</name>
</gene>
<dbReference type="SUPFAM" id="SSF53474">
    <property type="entry name" value="alpha/beta-Hydrolases"/>
    <property type="match status" value="1"/>
</dbReference>
<keyword evidence="1 2" id="KW-0378">Hydrolase</keyword>